<evidence type="ECO:0000313" key="1">
    <source>
        <dbReference type="EMBL" id="KKW43052.1"/>
    </source>
</evidence>
<organism evidence="1 2">
    <name type="scientific">Candidatus Magasanikbacteria bacterium GW2011_GWA2_56_11</name>
    <dbReference type="NCBI Taxonomy" id="1619044"/>
    <lineage>
        <taxon>Bacteria</taxon>
        <taxon>Candidatus Magasanikiibacteriota</taxon>
    </lineage>
</organism>
<dbReference type="Pfam" id="PF04294">
    <property type="entry name" value="VanW"/>
    <property type="match status" value="1"/>
</dbReference>
<evidence type="ECO:0000313" key="2">
    <source>
        <dbReference type="Proteomes" id="UP000033870"/>
    </source>
</evidence>
<comment type="caution">
    <text evidence="1">The sequence shown here is derived from an EMBL/GenBank/DDBJ whole genome shotgun (WGS) entry which is preliminary data.</text>
</comment>
<dbReference type="Proteomes" id="UP000033870">
    <property type="component" value="Unassembled WGS sequence"/>
</dbReference>
<dbReference type="AlphaFoldDB" id="A0A0G2ANX8"/>
<sequence length="283" mass="32614">MTLRRNFSLFGPPLRTRSRLRIWAGTIFFYCRKYLYWYFSRHRFARSLLEPRQAQVIAEHRTPLLRKLNNVEMQLQYNKVHNLGLAIRKLNGLALNPGEIFSYWRLIGRPTSRAGYREGVVLERGQVIAGIGGGLCQLSNLIYWLTLHTPLIVTERWRHGYDVFPDAGRTQPFGSGATCSYPNIDLQIKNPTAQPFQLSLELTATHLVGRWLSSEPSPVRYEVFERDHRIEGNWAGGDTRHNRIFRRVIDCKTGLALREEFVTQNQALMMYEPLLPPSGAAGD</sequence>
<accession>A0A0G2ANX8</accession>
<dbReference type="EMBL" id="LCRX01000001">
    <property type="protein sequence ID" value="KKW43052.1"/>
    <property type="molecule type" value="Genomic_DNA"/>
</dbReference>
<protein>
    <submittedName>
        <fullName evidence="1">VanW-like protein</fullName>
    </submittedName>
</protein>
<dbReference type="InterPro" id="IPR052913">
    <property type="entry name" value="Glycopeptide_resist_protein"/>
</dbReference>
<proteinExistence type="predicted"/>
<dbReference type="InterPro" id="IPR007391">
    <property type="entry name" value="Vancomycin_resist_VanW"/>
</dbReference>
<name>A0A0G2ANX8_9BACT</name>
<gene>
    <name evidence="1" type="ORF">UY92_C0001G0066</name>
</gene>
<dbReference type="PANTHER" id="PTHR35788">
    <property type="entry name" value="EXPORTED PROTEIN-RELATED"/>
    <property type="match status" value="1"/>
</dbReference>
<dbReference type="PATRIC" id="fig|1619044.3.peg.72"/>
<dbReference type="PANTHER" id="PTHR35788:SF1">
    <property type="entry name" value="EXPORTED PROTEIN"/>
    <property type="match status" value="1"/>
</dbReference>
<reference evidence="1 2" key="1">
    <citation type="journal article" date="2015" name="Nature">
        <title>rRNA introns, odd ribosomes, and small enigmatic genomes across a large radiation of phyla.</title>
        <authorList>
            <person name="Brown C.T."/>
            <person name="Hug L.A."/>
            <person name="Thomas B.C."/>
            <person name="Sharon I."/>
            <person name="Castelle C.J."/>
            <person name="Singh A."/>
            <person name="Wilkins M.J."/>
            <person name="Williams K.H."/>
            <person name="Banfield J.F."/>
        </authorList>
    </citation>
    <scope>NUCLEOTIDE SEQUENCE [LARGE SCALE GENOMIC DNA]</scope>
</reference>